<reference evidence="12 13" key="1">
    <citation type="submission" date="2020-08" db="EMBL/GenBank/DDBJ databases">
        <title>Genome sequencing of Purple Non-Sulfur Bacteria from various extreme environments.</title>
        <authorList>
            <person name="Mayer M."/>
        </authorList>
    </citation>
    <scope>NUCLEOTIDE SEQUENCE [LARGE SCALE GENOMIC DNA]</scope>
    <source>
        <strain evidence="12 13">2761</strain>
    </source>
</reference>
<dbReference type="InterPro" id="IPR000055">
    <property type="entry name" value="Restrct_endonuc_typeI_TRD"/>
</dbReference>
<comment type="catalytic activity">
    <reaction evidence="9">
        <text>a 2'-deoxyadenosine in DNA + S-adenosyl-L-methionine = an N(6)-methyl-2'-deoxyadenosine in DNA + S-adenosyl-L-homocysteine + H(+)</text>
        <dbReference type="Rhea" id="RHEA:15197"/>
        <dbReference type="Rhea" id="RHEA-COMP:12418"/>
        <dbReference type="Rhea" id="RHEA-COMP:12419"/>
        <dbReference type="ChEBI" id="CHEBI:15378"/>
        <dbReference type="ChEBI" id="CHEBI:57856"/>
        <dbReference type="ChEBI" id="CHEBI:59789"/>
        <dbReference type="ChEBI" id="CHEBI:90615"/>
        <dbReference type="ChEBI" id="CHEBI:90616"/>
        <dbReference type="EC" id="2.1.1.72"/>
    </reaction>
</comment>
<evidence type="ECO:0000256" key="9">
    <source>
        <dbReference type="ARBA" id="ARBA00047942"/>
    </source>
</evidence>
<proteinExistence type="inferred from homology"/>
<dbReference type="GO" id="GO:0003677">
    <property type="term" value="F:DNA binding"/>
    <property type="evidence" value="ECO:0007669"/>
    <property type="project" value="UniProtKB-KW"/>
</dbReference>
<keyword evidence="8" id="KW-0238">DNA-binding</keyword>
<evidence type="ECO:0000256" key="8">
    <source>
        <dbReference type="ARBA" id="ARBA00023125"/>
    </source>
</evidence>
<dbReference type="SUPFAM" id="SSF53335">
    <property type="entry name" value="S-adenosyl-L-methionine-dependent methyltransferases"/>
    <property type="match status" value="1"/>
</dbReference>
<dbReference type="GO" id="GO:0008170">
    <property type="term" value="F:N-methyltransferase activity"/>
    <property type="evidence" value="ECO:0007669"/>
    <property type="project" value="InterPro"/>
</dbReference>
<dbReference type="GO" id="GO:0009307">
    <property type="term" value="P:DNA restriction-modification system"/>
    <property type="evidence" value="ECO:0007669"/>
    <property type="project" value="UniProtKB-KW"/>
</dbReference>
<evidence type="ECO:0000256" key="3">
    <source>
        <dbReference type="ARBA" id="ARBA00011900"/>
    </source>
</evidence>
<dbReference type="Pfam" id="PF02384">
    <property type="entry name" value="N6_Mtase"/>
    <property type="match status" value="1"/>
</dbReference>
<dbReference type="AlphaFoldDB" id="A0A840GK09"/>
<keyword evidence="13" id="KW-1185">Reference proteome</keyword>
<dbReference type="PANTHER" id="PTHR42933:SF4">
    <property type="entry name" value="TYPE I RESTRICTION ENZYME ECOKI METHYLASE SUBUNIT"/>
    <property type="match status" value="1"/>
</dbReference>
<dbReference type="EMBL" id="JACIGE010000013">
    <property type="protein sequence ID" value="MBB4248772.1"/>
    <property type="molecule type" value="Genomic_DNA"/>
</dbReference>
<keyword evidence="6" id="KW-0949">S-adenosyl-L-methionine</keyword>
<comment type="similarity">
    <text evidence="1">Belongs to the N(4)/N(6)-methyltransferase family.</text>
</comment>
<dbReference type="PANTHER" id="PTHR42933">
    <property type="entry name" value="SLR6095 PROTEIN"/>
    <property type="match status" value="1"/>
</dbReference>
<evidence type="ECO:0000256" key="6">
    <source>
        <dbReference type="ARBA" id="ARBA00022691"/>
    </source>
</evidence>
<feature type="domain" description="DNA methylase adenine-specific" evidence="11">
    <location>
        <begin position="190"/>
        <end position="390"/>
    </location>
</feature>
<evidence type="ECO:0000256" key="4">
    <source>
        <dbReference type="ARBA" id="ARBA00022603"/>
    </source>
</evidence>
<keyword evidence="7" id="KW-0680">Restriction system</keyword>
<evidence type="ECO:0000259" key="11">
    <source>
        <dbReference type="Pfam" id="PF02384"/>
    </source>
</evidence>
<evidence type="ECO:0000256" key="5">
    <source>
        <dbReference type="ARBA" id="ARBA00022679"/>
    </source>
</evidence>
<evidence type="ECO:0000313" key="13">
    <source>
        <dbReference type="Proteomes" id="UP000587070"/>
    </source>
</evidence>
<dbReference type="Pfam" id="PF01420">
    <property type="entry name" value="Methylase_S"/>
    <property type="match status" value="1"/>
</dbReference>
<comment type="caution">
    <text evidence="12">The sequence shown here is derived from an EMBL/GenBank/DDBJ whole genome shotgun (WGS) entry which is preliminary data.</text>
</comment>
<dbReference type="GO" id="GO:0009007">
    <property type="term" value="F:site-specific DNA-methyltransferase (adenine-specific) activity"/>
    <property type="evidence" value="ECO:0007669"/>
    <property type="project" value="UniProtKB-EC"/>
</dbReference>
<protein>
    <recommendedName>
        <fullName evidence="3">site-specific DNA-methyltransferase (adenine-specific)</fullName>
        <ecNumber evidence="3">2.1.1.72</ecNumber>
    </recommendedName>
</protein>
<evidence type="ECO:0000256" key="1">
    <source>
        <dbReference type="ARBA" id="ARBA00006594"/>
    </source>
</evidence>
<dbReference type="InterPro" id="IPR044946">
    <property type="entry name" value="Restrct_endonuc_typeI_TRD_sf"/>
</dbReference>
<dbReference type="InterPro" id="IPR051537">
    <property type="entry name" value="DNA_Adenine_Mtase"/>
</dbReference>
<dbReference type="Proteomes" id="UP000587070">
    <property type="component" value="Unassembled WGS sequence"/>
</dbReference>
<organism evidence="12 13">
    <name type="scientific">Rhodocyclus tenuis</name>
    <name type="common">Rhodospirillum tenue</name>
    <dbReference type="NCBI Taxonomy" id="1066"/>
    <lineage>
        <taxon>Bacteria</taxon>
        <taxon>Pseudomonadati</taxon>
        <taxon>Pseudomonadota</taxon>
        <taxon>Betaproteobacteria</taxon>
        <taxon>Rhodocyclales</taxon>
        <taxon>Rhodocyclaceae</taxon>
        <taxon>Rhodocyclus</taxon>
    </lineage>
</organism>
<comment type="similarity">
    <text evidence="2">Belongs to the type-I restriction system S methylase family.</text>
</comment>
<dbReference type="InterPro" id="IPR029063">
    <property type="entry name" value="SAM-dependent_MTases_sf"/>
</dbReference>
<evidence type="ECO:0000256" key="7">
    <source>
        <dbReference type="ARBA" id="ARBA00022747"/>
    </source>
</evidence>
<keyword evidence="5 12" id="KW-0808">Transferase</keyword>
<sequence length="592" mass="65228">MYEKLIHQLAQLLRGNMVLDEFYPVAFQLLAWVRVSKLRRLTRELAFNPAEPPRDAKHLVSIFTQIGDSGALGHDSSAFVYVSPALQHLSPAQVLQALEILASSNLDQPWDAQSLTATMSSGFGKWFAGLPSEVTSLITALARVEPSMTVYTPFEQSFQLTASIQEKGATTFSETKMAWPFPWLMNLLSDTSANICVGDSLERPSFLEDGRLTQFDVSLGFPPFGVKYDSQLTERDLFGRFPEQTGSIAVLAVRHILARTKERAVIAVPNGLLFSPGAERSLREDLLTKRQIEAVIGLPAALLPNTALSFSLLVLNRKTTSDQILFVDGAQESLFKKDGKGRAVLSGWEQIAASVLSGHEESFARIVTVDDVIKNDAQLQVTRYCKRSEDEAVEALLAKYPNRMLAELVTVLRPLPTSGDEGTVPVMEVGPADFPEFGYAHIPGREIRITEAALAKGQRQFLRPLDIAITIKGSVGKVAIFPPEIDAGESAGWVAGQSCLVLRVDDDGIIDPRVLFSFLKSEIGQAQLRQIVSGASVPLIQLRELEKIRIPIPGRIEQARTIETFEKIVEIERLVASSRDEQHKLSNAIWTI</sequence>
<keyword evidence="4 12" id="KW-0489">Methyltransferase</keyword>
<dbReference type="InterPro" id="IPR003356">
    <property type="entry name" value="DNA_methylase_A-5"/>
</dbReference>
<dbReference type="SUPFAM" id="SSF116734">
    <property type="entry name" value="DNA methylase specificity domain"/>
    <property type="match status" value="1"/>
</dbReference>
<dbReference type="EC" id="2.1.1.72" evidence="3"/>
<name>A0A840GK09_RHOTE</name>
<evidence type="ECO:0000256" key="2">
    <source>
        <dbReference type="ARBA" id="ARBA00010923"/>
    </source>
</evidence>
<gene>
    <name evidence="12" type="ORF">GGD90_003172</name>
</gene>
<dbReference type="OrthoDB" id="9784823at2"/>
<dbReference type="Gene3D" id="3.90.220.20">
    <property type="entry name" value="DNA methylase specificity domains"/>
    <property type="match status" value="1"/>
</dbReference>
<feature type="domain" description="Type I restriction modification DNA specificity" evidence="10">
    <location>
        <begin position="466"/>
        <end position="570"/>
    </location>
</feature>
<evidence type="ECO:0000259" key="10">
    <source>
        <dbReference type="Pfam" id="PF01420"/>
    </source>
</evidence>
<dbReference type="Gene3D" id="3.40.50.150">
    <property type="entry name" value="Vaccinia Virus protein VP39"/>
    <property type="match status" value="1"/>
</dbReference>
<evidence type="ECO:0000313" key="12">
    <source>
        <dbReference type="EMBL" id="MBB4248772.1"/>
    </source>
</evidence>
<dbReference type="GO" id="GO:0032259">
    <property type="term" value="P:methylation"/>
    <property type="evidence" value="ECO:0007669"/>
    <property type="project" value="UniProtKB-KW"/>
</dbReference>
<accession>A0A840GK09</accession>
<dbReference type="RefSeq" id="WP_153117552.1">
    <property type="nucleotide sequence ID" value="NZ_JACIGE010000013.1"/>
</dbReference>